<dbReference type="FunFam" id="3.30.565.10:FF:000006">
    <property type="entry name" value="Sensor histidine kinase WalK"/>
    <property type="match status" value="1"/>
</dbReference>
<dbReference type="InterPro" id="IPR003018">
    <property type="entry name" value="GAF"/>
</dbReference>
<gene>
    <name evidence="17" type="ORF">F4148_07025</name>
</gene>
<evidence type="ECO:0000256" key="5">
    <source>
        <dbReference type="ARBA" id="ARBA00022777"/>
    </source>
</evidence>
<dbReference type="Pfam" id="PF00486">
    <property type="entry name" value="Trans_reg_C"/>
    <property type="match status" value="1"/>
</dbReference>
<evidence type="ECO:0000259" key="16">
    <source>
        <dbReference type="PROSITE" id="PS51755"/>
    </source>
</evidence>
<dbReference type="InterPro" id="IPR000014">
    <property type="entry name" value="PAS"/>
</dbReference>
<feature type="domain" description="Response regulatory" evidence="14">
    <location>
        <begin position="567"/>
        <end position="680"/>
    </location>
</feature>
<keyword evidence="6" id="KW-0902">Two-component regulatory system</keyword>
<dbReference type="InterPro" id="IPR001789">
    <property type="entry name" value="Sig_transdc_resp-reg_receiver"/>
</dbReference>
<dbReference type="Pfam" id="PF00989">
    <property type="entry name" value="PAS"/>
    <property type="match status" value="1"/>
</dbReference>
<dbReference type="PANTHER" id="PTHR43547:SF2">
    <property type="entry name" value="HYBRID SIGNAL TRANSDUCTION HISTIDINE KINASE C"/>
    <property type="match status" value="1"/>
</dbReference>
<dbReference type="InterPro" id="IPR003661">
    <property type="entry name" value="HisK_dim/P_dom"/>
</dbReference>
<dbReference type="SUPFAM" id="SSF52172">
    <property type="entry name" value="CheY-like"/>
    <property type="match status" value="1"/>
</dbReference>
<dbReference type="NCBIfam" id="TIGR00229">
    <property type="entry name" value="sensory_box"/>
    <property type="match status" value="1"/>
</dbReference>
<dbReference type="SMART" id="SM00065">
    <property type="entry name" value="GAF"/>
    <property type="match status" value="1"/>
</dbReference>
<dbReference type="Gene3D" id="3.40.50.2300">
    <property type="match status" value="1"/>
</dbReference>
<evidence type="ECO:0000259" key="13">
    <source>
        <dbReference type="PROSITE" id="PS50109"/>
    </source>
</evidence>
<dbReference type="CDD" id="cd00075">
    <property type="entry name" value="HATPase"/>
    <property type="match status" value="1"/>
</dbReference>
<keyword evidence="9" id="KW-0472">Membrane</keyword>
<dbReference type="PANTHER" id="PTHR43547">
    <property type="entry name" value="TWO-COMPONENT HISTIDINE KINASE"/>
    <property type="match status" value="1"/>
</dbReference>
<dbReference type="InterPro" id="IPR036097">
    <property type="entry name" value="HisK_dim/P_sf"/>
</dbReference>
<dbReference type="InterPro" id="IPR036890">
    <property type="entry name" value="HATPase_C_sf"/>
</dbReference>
<dbReference type="PROSITE" id="PS50109">
    <property type="entry name" value="HIS_KIN"/>
    <property type="match status" value="1"/>
</dbReference>
<dbReference type="SMART" id="SM00387">
    <property type="entry name" value="HATPase_c"/>
    <property type="match status" value="1"/>
</dbReference>
<dbReference type="SUPFAM" id="SSF55785">
    <property type="entry name" value="PYP-like sensor domain (PAS domain)"/>
    <property type="match status" value="1"/>
</dbReference>
<dbReference type="PROSITE" id="PS50110">
    <property type="entry name" value="RESPONSE_REGULATORY"/>
    <property type="match status" value="1"/>
</dbReference>
<keyword evidence="8 12" id="KW-0238">DNA-binding</keyword>
<evidence type="ECO:0000256" key="10">
    <source>
        <dbReference type="ARBA" id="ARBA00023163"/>
    </source>
</evidence>
<feature type="domain" description="Histidine kinase" evidence="13">
    <location>
        <begin position="324"/>
        <end position="540"/>
    </location>
</feature>
<dbReference type="SMART" id="SM00448">
    <property type="entry name" value="REC"/>
    <property type="match status" value="1"/>
</dbReference>
<dbReference type="PROSITE" id="PS51755">
    <property type="entry name" value="OMPR_PHOB"/>
    <property type="match status" value="1"/>
</dbReference>
<dbReference type="Gene3D" id="3.30.565.10">
    <property type="entry name" value="Histidine kinase-like ATPase, C-terminal domain"/>
    <property type="match status" value="1"/>
</dbReference>
<dbReference type="InterPro" id="IPR000700">
    <property type="entry name" value="PAS-assoc_C"/>
</dbReference>
<keyword evidence="10" id="KW-0804">Transcription</keyword>
<evidence type="ECO:0000256" key="2">
    <source>
        <dbReference type="ARBA" id="ARBA00012438"/>
    </source>
</evidence>
<dbReference type="InterPro" id="IPR001867">
    <property type="entry name" value="OmpR/PhoB-type_DNA-bd"/>
</dbReference>
<dbReference type="PROSITE" id="PS50113">
    <property type="entry name" value="PAC"/>
    <property type="match status" value="1"/>
</dbReference>
<dbReference type="AlphaFoldDB" id="A0A6B1G5Y9"/>
<dbReference type="InterPro" id="IPR011006">
    <property type="entry name" value="CheY-like_superfamily"/>
</dbReference>
<accession>A0A6B1G5Y9</accession>
<protein>
    <recommendedName>
        <fullName evidence="2">histidine kinase</fullName>
        <ecNumber evidence="2">2.7.13.3</ecNumber>
    </recommendedName>
</protein>
<reference evidence="17" key="1">
    <citation type="submission" date="2019-09" db="EMBL/GenBank/DDBJ databases">
        <title>Characterisation of the sponge microbiome using genome-centric metagenomics.</title>
        <authorList>
            <person name="Engelberts J.P."/>
            <person name="Robbins S.J."/>
            <person name="De Goeij J.M."/>
            <person name="Aranda M."/>
            <person name="Bell S.C."/>
            <person name="Webster N.S."/>
        </authorList>
    </citation>
    <scope>NUCLEOTIDE SEQUENCE</scope>
    <source>
        <strain evidence="17">SB0675_bin_29</strain>
    </source>
</reference>
<name>A0A6B1G5Y9_9CHLR</name>
<dbReference type="InterPro" id="IPR036388">
    <property type="entry name" value="WH-like_DNA-bd_sf"/>
</dbReference>
<evidence type="ECO:0000259" key="15">
    <source>
        <dbReference type="PROSITE" id="PS50113"/>
    </source>
</evidence>
<evidence type="ECO:0000256" key="9">
    <source>
        <dbReference type="ARBA" id="ARBA00023136"/>
    </source>
</evidence>
<keyword evidence="4" id="KW-0808">Transferase</keyword>
<evidence type="ECO:0000256" key="4">
    <source>
        <dbReference type="ARBA" id="ARBA00022679"/>
    </source>
</evidence>
<dbReference type="FunFam" id="1.10.287.130:FF:000001">
    <property type="entry name" value="Two-component sensor histidine kinase"/>
    <property type="match status" value="1"/>
</dbReference>
<dbReference type="InterPro" id="IPR004358">
    <property type="entry name" value="Sig_transdc_His_kin-like_C"/>
</dbReference>
<organism evidence="17">
    <name type="scientific">Caldilineaceae bacterium SB0675_bin_29</name>
    <dbReference type="NCBI Taxonomy" id="2605266"/>
    <lineage>
        <taxon>Bacteria</taxon>
        <taxon>Bacillati</taxon>
        <taxon>Chloroflexota</taxon>
        <taxon>Caldilineae</taxon>
        <taxon>Caldilineales</taxon>
        <taxon>Caldilineaceae</taxon>
    </lineage>
</organism>
<sequence length="800" mass="88734">MKRADELAQENTALRERLSRLSEASHRINESLDFGTVLTNVLESACALTGGKSGVITLLDDSGQVQDFFAHGISSERAQSLWNMPQHSKFLDYLGKISEPMRVKDLKSYARDLGFSEFPPPTTAIPVLSLLMAPILHLNELVGHIYVGEKGDGREFTLEDEEVLVVFASQAALAIANARRYREEQETRAYLETLINTSPVGVAVFNAKTGKLVSYNRETERMFMTLSSPGYTVEELLKVMTVRRASGWEYTLAEGPVDKTLRSGETVRSEEVVYSVPDGRSLTALVNGTPIRSDEGDIISFVFTLQDMAPLKEMERMRAEFLAMVSHELRTPLSSVKGSITTLLDPSITLNPAETDQFHQIIDTQTDRMRELIADLLDVARIESGTLSVLPKPAEVVDLIAEAQNAFQSGGAKHELQIEFEPDLPLIMADRLRIIQVLSNLLSNAARYSPERLPIRVSASREGLLVVISVSDKGQGIPAESLPHLFGKFSRNDAENQSEETGLGLAICKGIVEAHGGRIWAESDGPGTGTTVSFTIPAVGQPINVLPAKGTQPLNRSSSQAMEERMRILVVDDDLLALRYVRDTLAKAGYTPIVTGDPQEALVLMYEKKPRLALLDLMLPGTDGIDLMKEILEISRVPVIFLSAYDQDQLIARAFDMGAADYVVKPFSPTELTARIRGALRKWAGSDQLSPFVLGEMTIDYVTRQVTLASEPVRLTAIEYRTLVELSQHAGQVVTYEYLLRKVWEMEGELDLRPMRTVISTLRRRLNDDAVNPTYIFTEPRVGYRFANPESRKEDPHKSP</sequence>
<feature type="modified residue" description="4-aspartylphosphate" evidence="11">
    <location>
        <position position="616"/>
    </location>
</feature>
<keyword evidence="3 11" id="KW-0597">Phosphoprotein</keyword>
<dbReference type="Pfam" id="PF02518">
    <property type="entry name" value="HATPase_c"/>
    <property type="match status" value="1"/>
</dbReference>
<evidence type="ECO:0000256" key="6">
    <source>
        <dbReference type="ARBA" id="ARBA00023012"/>
    </source>
</evidence>
<keyword evidence="5" id="KW-0418">Kinase</keyword>
<dbReference type="CDD" id="cd17574">
    <property type="entry name" value="REC_OmpR"/>
    <property type="match status" value="1"/>
</dbReference>
<evidence type="ECO:0000256" key="7">
    <source>
        <dbReference type="ARBA" id="ARBA00023015"/>
    </source>
</evidence>
<evidence type="ECO:0000313" key="17">
    <source>
        <dbReference type="EMBL" id="MYH61514.1"/>
    </source>
</evidence>
<dbReference type="EC" id="2.7.13.3" evidence="2"/>
<feature type="domain" description="OmpR/PhoB-type" evidence="16">
    <location>
        <begin position="689"/>
        <end position="788"/>
    </location>
</feature>
<dbReference type="Pfam" id="PF01590">
    <property type="entry name" value="GAF"/>
    <property type="match status" value="1"/>
</dbReference>
<comment type="caution">
    <text evidence="17">The sequence shown here is derived from an EMBL/GenBank/DDBJ whole genome shotgun (WGS) entry which is preliminary data.</text>
</comment>
<feature type="DNA-binding region" description="OmpR/PhoB-type" evidence="12">
    <location>
        <begin position="689"/>
        <end position="788"/>
    </location>
</feature>
<proteinExistence type="predicted"/>
<dbReference type="InterPro" id="IPR013767">
    <property type="entry name" value="PAS_fold"/>
</dbReference>
<dbReference type="Gene3D" id="1.10.287.130">
    <property type="match status" value="1"/>
</dbReference>
<dbReference type="InterPro" id="IPR035965">
    <property type="entry name" value="PAS-like_dom_sf"/>
</dbReference>
<dbReference type="Gene3D" id="1.10.10.10">
    <property type="entry name" value="Winged helix-like DNA-binding domain superfamily/Winged helix DNA-binding domain"/>
    <property type="match status" value="1"/>
</dbReference>
<dbReference type="Gene3D" id="3.30.450.40">
    <property type="match status" value="1"/>
</dbReference>
<dbReference type="GO" id="GO:0006355">
    <property type="term" value="P:regulation of DNA-templated transcription"/>
    <property type="evidence" value="ECO:0007669"/>
    <property type="project" value="InterPro"/>
</dbReference>
<dbReference type="GO" id="GO:0000155">
    <property type="term" value="F:phosphorelay sensor kinase activity"/>
    <property type="evidence" value="ECO:0007669"/>
    <property type="project" value="InterPro"/>
</dbReference>
<evidence type="ECO:0000256" key="3">
    <source>
        <dbReference type="ARBA" id="ARBA00022553"/>
    </source>
</evidence>
<evidence type="ECO:0000256" key="1">
    <source>
        <dbReference type="ARBA" id="ARBA00000085"/>
    </source>
</evidence>
<dbReference type="Gene3D" id="3.30.450.20">
    <property type="entry name" value="PAS domain"/>
    <property type="match status" value="1"/>
</dbReference>
<dbReference type="Pfam" id="PF00512">
    <property type="entry name" value="HisKA"/>
    <property type="match status" value="1"/>
</dbReference>
<dbReference type="CDD" id="cd00082">
    <property type="entry name" value="HisKA"/>
    <property type="match status" value="1"/>
</dbReference>
<evidence type="ECO:0000259" key="14">
    <source>
        <dbReference type="PROSITE" id="PS50110"/>
    </source>
</evidence>
<dbReference type="SMART" id="SM00862">
    <property type="entry name" value="Trans_reg_C"/>
    <property type="match status" value="1"/>
</dbReference>
<comment type="catalytic activity">
    <reaction evidence="1">
        <text>ATP + protein L-histidine = ADP + protein N-phospho-L-histidine.</text>
        <dbReference type="EC" id="2.7.13.3"/>
    </reaction>
</comment>
<dbReference type="InterPro" id="IPR003594">
    <property type="entry name" value="HATPase_dom"/>
</dbReference>
<dbReference type="SUPFAM" id="SSF55874">
    <property type="entry name" value="ATPase domain of HSP90 chaperone/DNA topoisomerase II/histidine kinase"/>
    <property type="match status" value="1"/>
</dbReference>
<dbReference type="SMART" id="SM00388">
    <property type="entry name" value="HisKA"/>
    <property type="match status" value="1"/>
</dbReference>
<keyword evidence="7" id="KW-0805">Transcription regulation</keyword>
<feature type="domain" description="PAC" evidence="15">
    <location>
        <begin position="268"/>
        <end position="320"/>
    </location>
</feature>
<dbReference type="CDD" id="cd00383">
    <property type="entry name" value="trans_reg_C"/>
    <property type="match status" value="1"/>
</dbReference>
<dbReference type="Pfam" id="PF00072">
    <property type="entry name" value="Response_reg"/>
    <property type="match status" value="1"/>
</dbReference>
<dbReference type="SUPFAM" id="SSF55781">
    <property type="entry name" value="GAF domain-like"/>
    <property type="match status" value="1"/>
</dbReference>
<dbReference type="GO" id="GO:0003677">
    <property type="term" value="F:DNA binding"/>
    <property type="evidence" value="ECO:0007669"/>
    <property type="project" value="UniProtKB-UniRule"/>
</dbReference>
<dbReference type="InterPro" id="IPR029016">
    <property type="entry name" value="GAF-like_dom_sf"/>
</dbReference>
<dbReference type="EMBL" id="VYDA01000267">
    <property type="protein sequence ID" value="MYH61514.1"/>
    <property type="molecule type" value="Genomic_DNA"/>
</dbReference>
<dbReference type="CDD" id="cd00130">
    <property type="entry name" value="PAS"/>
    <property type="match status" value="1"/>
</dbReference>
<dbReference type="InterPro" id="IPR005467">
    <property type="entry name" value="His_kinase_dom"/>
</dbReference>
<dbReference type="PRINTS" id="PR00344">
    <property type="entry name" value="BCTRLSENSOR"/>
</dbReference>
<dbReference type="SUPFAM" id="SSF47384">
    <property type="entry name" value="Homodimeric domain of signal transducing histidine kinase"/>
    <property type="match status" value="1"/>
</dbReference>
<evidence type="ECO:0000256" key="8">
    <source>
        <dbReference type="ARBA" id="ARBA00023125"/>
    </source>
</evidence>
<evidence type="ECO:0000256" key="11">
    <source>
        <dbReference type="PROSITE-ProRule" id="PRU00169"/>
    </source>
</evidence>
<evidence type="ECO:0000256" key="12">
    <source>
        <dbReference type="PROSITE-ProRule" id="PRU01091"/>
    </source>
</evidence>